<gene>
    <name evidence="1" type="ORF">KCG35_21850</name>
</gene>
<organism evidence="1 2">
    <name type="scientific">Zooshikella harenae</name>
    <dbReference type="NCBI Taxonomy" id="2827238"/>
    <lineage>
        <taxon>Bacteria</taxon>
        <taxon>Pseudomonadati</taxon>
        <taxon>Pseudomonadota</taxon>
        <taxon>Gammaproteobacteria</taxon>
        <taxon>Oceanospirillales</taxon>
        <taxon>Zooshikellaceae</taxon>
        <taxon>Zooshikella</taxon>
    </lineage>
</organism>
<protein>
    <submittedName>
        <fullName evidence="1">Uncharacterized protein</fullName>
    </submittedName>
</protein>
<dbReference type="EMBL" id="JAGSOY010000097">
    <property type="protein sequence ID" value="MBU2713709.1"/>
    <property type="molecule type" value="Genomic_DNA"/>
</dbReference>
<name>A0ABS5ZI07_9GAMM</name>
<proteinExistence type="predicted"/>
<evidence type="ECO:0000313" key="1">
    <source>
        <dbReference type="EMBL" id="MBU2713709.1"/>
    </source>
</evidence>
<reference evidence="1 2" key="1">
    <citation type="submission" date="2021-04" db="EMBL/GenBank/DDBJ databases">
        <authorList>
            <person name="Pira H."/>
            <person name="Risdian C."/>
            <person name="Wink J."/>
        </authorList>
    </citation>
    <scope>NUCLEOTIDE SEQUENCE [LARGE SCALE GENOMIC DNA]</scope>
    <source>
        <strain evidence="1 2">WH53</strain>
    </source>
</reference>
<sequence length="168" mass="20097">MIINKVVEELWQAALQDQLEMSGIILRKLKLETYLQSDKFCELFIQKCVANQNVELVYDFWSCFDKVAFSEGFNITSSIFKHIHHYTDQIKSDYFAFRVMDWIGSFRSREVADYFELIYDQYKTSPLYENLGTGLNNYLYVDYCWEADPEDKARMKKLYEKIKASYKK</sequence>
<evidence type="ECO:0000313" key="2">
    <source>
        <dbReference type="Proteomes" id="UP000690515"/>
    </source>
</evidence>
<comment type="caution">
    <text evidence="1">The sequence shown here is derived from an EMBL/GenBank/DDBJ whole genome shotgun (WGS) entry which is preliminary data.</text>
</comment>
<dbReference type="Proteomes" id="UP000690515">
    <property type="component" value="Unassembled WGS sequence"/>
</dbReference>
<accession>A0ABS5ZI07</accession>
<keyword evidence="2" id="KW-1185">Reference proteome</keyword>
<dbReference type="RefSeq" id="WP_215821994.1">
    <property type="nucleotide sequence ID" value="NZ_JAGSOY010000097.1"/>
</dbReference>